<sequence>MLFDDMPAPRLFGLPPGVDFPAALIAGLRTRMACRPPEDWARVTVYVNTSRMQRRLRSLFDAGGAQILPRIRLVTDLALDPVAADLPLPVPALQRRLELTRLIAQLLDAAPDLAPRSALYDLAESLAGLMDEMQGEGVSPDVIAALDVTDQSGHWQRTLEFLKIISAYFDASAPPDREARQRMVIERLAAHWQDHPPQDPIIIAGSTGSRGATQMLMRAVARLPQGAIVLPGFDFDMPPAAWDAIGDAMAAEDHPQFRFRKIADGLGMAPADIQRWANDNPPDAARNRLISLSLRPAPVTDQWRHEGKDLGDLLTATQHMTLLEAPSPRLEAETIALRLRAALDEGRTAALITPDRMLTRQVAAALDRWSVLPDDSAGQPLPLSPPGRLLRQVARLFGQKLDAESLLALLKHPLAHADAERGQHLLNSHALELFIRGEGMPFPDATALLEWAGHKSAPAHRRAWVEWIISFTSGLASVGAQPLTNHLDLLLDRAANITRGPALWEEAAGRKALAVITDLQLHAPHAGTIPPRDFTAILDGVLRGAEVRNPDAGHPQILVWGTLEARVQGADLVILAGLNEGVWPGTSSADPWLNRALRARAGLLLPERRIGLAAHDYQQAAAAPEVWISRAVRSADAETVAARWVNRLTNLLDGLPAQSGPAALADMRARGAAWLAAANDLSIPKAPTPAAQRPSPRPPISARPQKLSVTAIETLLRDPYAIYARTILRLNALGPLNQSADARLRGTVIHSVFEGFINTGTAPDAPDAAAVLDTIAAQVIDDTCPWPITARQWLAQIRRTAPYFLTTEVERQNIGTPTLMESRGEVPLGVHEFTLSGKADRIDLNDAGEALIYDYKTGDPPSVKAQEFFDKQLLIEAAMVSRGAFEKIGACNVVNATFIGLGSNPKQVPAPLEKLPPPVIWHQLQQLIDAWMQYDRGYTARIAPFAVKHASDYDHLSRFGEWGDSDTPQPEDLA</sequence>
<dbReference type="EMBL" id="CP019937">
    <property type="protein sequence ID" value="ARO15713.1"/>
    <property type="molecule type" value="Genomic_DNA"/>
</dbReference>
<gene>
    <name evidence="2" type="ORF">BVG79_02373</name>
</gene>
<keyword evidence="2" id="KW-0269">Exonuclease</keyword>
<evidence type="ECO:0000313" key="2">
    <source>
        <dbReference type="EMBL" id="ARO15713.1"/>
    </source>
</evidence>
<protein>
    <submittedName>
        <fullName evidence="2">Exonuclease-like protein</fullName>
    </submittedName>
</protein>
<dbReference type="SUPFAM" id="SSF52540">
    <property type="entry name" value="P-loop containing nucleoside triphosphate hydrolases"/>
    <property type="match status" value="1"/>
</dbReference>
<name>A0A1W6P2Q9_9RHOB</name>
<dbReference type="InterPro" id="IPR014153">
    <property type="entry name" value="Ds_break_AddB"/>
</dbReference>
<keyword evidence="2" id="KW-0378">Hydrolase</keyword>
<dbReference type="InterPro" id="IPR038726">
    <property type="entry name" value="PDDEXK_AddAB-type"/>
</dbReference>
<dbReference type="Pfam" id="PF12705">
    <property type="entry name" value="PDDEXK_1"/>
    <property type="match status" value="1"/>
</dbReference>
<keyword evidence="3" id="KW-1185">Reference proteome</keyword>
<organism evidence="2 3">
    <name type="scientific">Ketogulonicigenium robustum</name>
    <dbReference type="NCBI Taxonomy" id="92947"/>
    <lineage>
        <taxon>Bacteria</taxon>
        <taxon>Pseudomonadati</taxon>
        <taxon>Pseudomonadota</taxon>
        <taxon>Alphaproteobacteria</taxon>
        <taxon>Rhodobacterales</taxon>
        <taxon>Roseobacteraceae</taxon>
        <taxon>Ketogulonicigenium</taxon>
    </lineage>
</organism>
<dbReference type="OrthoDB" id="9780606at2"/>
<accession>A0A1W6P2Q9</accession>
<dbReference type="Proteomes" id="UP000242447">
    <property type="component" value="Chromosome"/>
</dbReference>
<dbReference type="InterPro" id="IPR027417">
    <property type="entry name" value="P-loop_NTPase"/>
</dbReference>
<feature type="domain" description="PD-(D/E)XK endonuclease-like" evidence="1">
    <location>
        <begin position="707"/>
        <end position="912"/>
    </location>
</feature>
<dbReference type="GO" id="GO:0004527">
    <property type="term" value="F:exonuclease activity"/>
    <property type="evidence" value="ECO:0007669"/>
    <property type="project" value="UniProtKB-KW"/>
</dbReference>
<evidence type="ECO:0000259" key="1">
    <source>
        <dbReference type="Pfam" id="PF12705"/>
    </source>
</evidence>
<proteinExistence type="predicted"/>
<dbReference type="InterPro" id="IPR011604">
    <property type="entry name" value="PDDEXK-like_dom_sf"/>
</dbReference>
<reference evidence="2 3" key="1">
    <citation type="submission" date="2017-02" db="EMBL/GenBank/DDBJ databases">
        <title>Ketogulonicigenium robustum SPU B003 Genome sequencing and assembly.</title>
        <authorList>
            <person name="Li Y."/>
            <person name="Liu L."/>
            <person name="Wang C."/>
            <person name="Zhang M."/>
            <person name="Zhang T."/>
            <person name="Zhang Y."/>
        </authorList>
    </citation>
    <scope>NUCLEOTIDE SEQUENCE [LARGE SCALE GENOMIC DNA]</scope>
    <source>
        <strain evidence="2 3">SPU_B003</strain>
    </source>
</reference>
<dbReference type="AlphaFoldDB" id="A0A1W6P2Q9"/>
<dbReference type="NCBIfam" id="TIGR02786">
    <property type="entry name" value="addB_alphas"/>
    <property type="match status" value="1"/>
</dbReference>
<evidence type="ECO:0000313" key="3">
    <source>
        <dbReference type="Proteomes" id="UP000242447"/>
    </source>
</evidence>
<dbReference type="KEGG" id="kro:BVG79_02373"/>
<dbReference type="Gene3D" id="3.90.320.10">
    <property type="match status" value="1"/>
</dbReference>
<dbReference type="STRING" id="92947.BVG79_02373"/>
<keyword evidence="2" id="KW-0540">Nuclease</keyword>